<gene>
    <name evidence="1" type="primary">ORF162409</name>
</gene>
<dbReference type="EMBL" id="HACG01041098">
    <property type="protein sequence ID" value="CEK87963.1"/>
    <property type="molecule type" value="Transcribed_RNA"/>
</dbReference>
<protein>
    <submittedName>
        <fullName evidence="1">Uncharacterized protein</fullName>
    </submittedName>
</protein>
<name>A0A0B7B4N3_9EUPU</name>
<sequence length="63" mass="7178">MCKKFKIGKTGSSLCLSSTRHCTYIAAMPLLIQLQGTKCDQYTHQKKPNCMVRQRTYTSQHPS</sequence>
<organism evidence="1">
    <name type="scientific">Arion vulgaris</name>
    <dbReference type="NCBI Taxonomy" id="1028688"/>
    <lineage>
        <taxon>Eukaryota</taxon>
        <taxon>Metazoa</taxon>
        <taxon>Spiralia</taxon>
        <taxon>Lophotrochozoa</taxon>
        <taxon>Mollusca</taxon>
        <taxon>Gastropoda</taxon>
        <taxon>Heterobranchia</taxon>
        <taxon>Euthyneura</taxon>
        <taxon>Panpulmonata</taxon>
        <taxon>Eupulmonata</taxon>
        <taxon>Stylommatophora</taxon>
        <taxon>Helicina</taxon>
        <taxon>Arionoidea</taxon>
        <taxon>Arionidae</taxon>
        <taxon>Arion</taxon>
    </lineage>
</organism>
<evidence type="ECO:0000313" key="1">
    <source>
        <dbReference type="EMBL" id="CEK87963.1"/>
    </source>
</evidence>
<proteinExistence type="predicted"/>
<dbReference type="AlphaFoldDB" id="A0A0B7B4N3"/>
<reference evidence="1" key="1">
    <citation type="submission" date="2014-12" db="EMBL/GenBank/DDBJ databases">
        <title>Insight into the proteome of Arion vulgaris.</title>
        <authorList>
            <person name="Aradska J."/>
            <person name="Bulat T."/>
            <person name="Smidak R."/>
            <person name="Sarate P."/>
            <person name="Gangsoo J."/>
            <person name="Sialana F."/>
            <person name="Bilban M."/>
            <person name="Lubec G."/>
        </authorList>
    </citation>
    <scope>NUCLEOTIDE SEQUENCE</scope>
    <source>
        <tissue evidence="1">Skin</tissue>
    </source>
</reference>
<accession>A0A0B7B4N3</accession>